<evidence type="ECO:0000313" key="10">
    <source>
        <dbReference type="Proteomes" id="UP000697710"/>
    </source>
</evidence>
<evidence type="ECO:0000259" key="8">
    <source>
        <dbReference type="Pfam" id="PF17676"/>
    </source>
</evidence>
<evidence type="ECO:0000256" key="6">
    <source>
        <dbReference type="PIRSR" id="PIRSR028757-1"/>
    </source>
</evidence>
<proteinExistence type="inferred from homology"/>
<dbReference type="InterPro" id="IPR027461">
    <property type="entry name" value="Carboxypeptidase_A_C_sf"/>
</dbReference>
<dbReference type="SUPFAM" id="SSF52317">
    <property type="entry name" value="Class I glutamine amidotransferase-like"/>
    <property type="match status" value="1"/>
</dbReference>
<accession>A0A956LZG0</accession>
<comment type="caution">
    <text evidence="9">The sequence shown here is derived from an EMBL/GenBank/DDBJ whole genome shotgun (WGS) entry which is preliminary data.</text>
</comment>
<dbReference type="EMBL" id="JAGQHR010000102">
    <property type="protein sequence ID" value="MCA9727055.1"/>
    <property type="molecule type" value="Genomic_DNA"/>
</dbReference>
<dbReference type="InterPro" id="IPR040449">
    <property type="entry name" value="Peptidase_S66_N"/>
</dbReference>
<dbReference type="Gene3D" id="3.50.30.60">
    <property type="entry name" value="LD-carboxypeptidase A C-terminal domain-like"/>
    <property type="match status" value="1"/>
</dbReference>
<feature type="domain" description="LD-carboxypeptidase C-terminal" evidence="8">
    <location>
        <begin position="179"/>
        <end position="296"/>
    </location>
</feature>
<reference evidence="9" key="1">
    <citation type="submission" date="2020-04" db="EMBL/GenBank/DDBJ databases">
        <authorList>
            <person name="Zhang T."/>
        </authorList>
    </citation>
    <scope>NUCLEOTIDE SEQUENCE</scope>
    <source>
        <strain evidence="9">HKST-UBA01</strain>
    </source>
</reference>
<dbReference type="CDD" id="cd07025">
    <property type="entry name" value="Peptidase_S66"/>
    <property type="match status" value="1"/>
</dbReference>
<keyword evidence="5" id="KW-0720">Serine protease</keyword>
<dbReference type="Pfam" id="PF02016">
    <property type="entry name" value="Peptidase_S66"/>
    <property type="match status" value="1"/>
</dbReference>
<sequence length="310" mass="33644">MKALFPPLWHTGARLGLCNPSSPADQPRLERGVAWLQHRGFELVLAPSTQTRAGIHAGSAEERARELNGFLRDPDIDGILCVRGGTGTLGLLERIDYEAARTHPKLLVGFSDPTALLLALHARTGLVSIAGQMVVQLFDATNEYTEDRWWDFVRGPWPIGPLPLPQGHELEVLHPGTAEGTLFPVNFSLFNAIIGTPFLPDLTGAILLLEEIDERPESLDRMVDRLRLSGVAERLGGIVLGQFTHCLPRNDKLIEADGLRLVWNLASSLGIPALAHFPHGHEAICCSLPLGAPARLTTDPPGLEILAPAV</sequence>
<evidence type="ECO:0000256" key="3">
    <source>
        <dbReference type="ARBA" id="ARBA00022670"/>
    </source>
</evidence>
<dbReference type="InterPro" id="IPR027478">
    <property type="entry name" value="LdcA_N"/>
</dbReference>
<dbReference type="Proteomes" id="UP000697710">
    <property type="component" value="Unassembled WGS sequence"/>
</dbReference>
<dbReference type="InterPro" id="IPR040921">
    <property type="entry name" value="Peptidase_S66C"/>
</dbReference>
<protein>
    <submittedName>
        <fullName evidence="9">LD-carboxypeptidase</fullName>
    </submittedName>
</protein>
<gene>
    <name evidence="9" type="ORF">KC729_05175</name>
</gene>
<dbReference type="SUPFAM" id="SSF141986">
    <property type="entry name" value="LD-carboxypeptidase A C-terminal domain-like"/>
    <property type="match status" value="1"/>
</dbReference>
<evidence type="ECO:0000256" key="5">
    <source>
        <dbReference type="ARBA" id="ARBA00022825"/>
    </source>
</evidence>
<keyword evidence="2" id="KW-0121">Carboxypeptidase</keyword>
<name>A0A956LZG0_UNCEI</name>
<dbReference type="GO" id="GO:0004180">
    <property type="term" value="F:carboxypeptidase activity"/>
    <property type="evidence" value="ECO:0007669"/>
    <property type="project" value="UniProtKB-KW"/>
</dbReference>
<feature type="active site" description="Charge relay system" evidence="6">
    <location>
        <position position="281"/>
    </location>
</feature>
<evidence type="ECO:0000259" key="7">
    <source>
        <dbReference type="Pfam" id="PF02016"/>
    </source>
</evidence>
<reference evidence="9" key="2">
    <citation type="journal article" date="2021" name="Microbiome">
        <title>Successional dynamics and alternative stable states in a saline activated sludge microbial community over 9 years.</title>
        <authorList>
            <person name="Wang Y."/>
            <person name="Ye J."/>
            <person name="Ju F."/>
            <person name="Liu L."/>
            <person name="Boyd J.A."/>
            <person name="Deng Y."/>
            <person name="Parks D.H."/>
            <person name="Jiang X."/>
            <person name="Yin X."/>
            <person name="Woodcroft B.J."/>
            <person name="Tyson G.W."/>
            <person name="Hugenholtz P."/>
            <person name="Polz M.F."/>
            <person name="Zhang T."/>
        </authorList>
    </citation>
    <scope>NUCLEOTIDE SEQUENCE</scope>
    <source>
        <strain evidence="9">HKST-UBA01</strain>
    </source>
</reference>
<dbReference type="GO" id="GO:0006508">
    <property type="term" value="P:proteolysis"/>
    <property type="evidence" value="ECO:0007669"/>
    <property type="project" value="UniProtKB-KW"/>
</dbReference>
<dbReference type="PANTHER" id="PTHR30237">
    <property type="entry name" value="MURAMOYLTETRAPEPTIDE CARBOXYPEPTIDASE"/>
    <property type="match status" value="1"/>
</dbReference>
<keyword evidence="4" id="KW-0378">Hydrolase</keyword>
<organism evidence="9 10">
    <name type="scientific">Eiseniibacteriota bacterium</name>
    <dbReference type="NCBI Taxonomy" id="2212470"/>
    <lineage>
        <taxon>Bacteria</taxon>
        <taxon>Candidatus Eiseniibacteriota</taxon>
    </lineage>
</organism>
<dbReference type="AlphaFoldDB" id="A0A956LZG0"/>
<dbReference type="PIRSF" id="PIRSF028757">
    <property type="entry name" value="LD-carboxypeptidase"/>
    <property type="match status" value="1"/>
</dbReference>
<evidence type="ECO:0000256" key="2">
    <source>
        <dbReference type="ARBA" id="ARBA00022645"/>
    </source>
</evidence>
<evidence type="ECO:0000256" key="1">
    <source>
        <dbReference type="ARBA" id="ARBA00010233"/>
    </source>
</evidence>
<comment type="similarity">
    <text evidence="1">Belongs to the peptidase S66 family.</text>
</comment>
<dbReference type="InterPro" id="IPR003507">
    <property type="entry name" value="S66_fam"/>
</dbReference>
<feature type="active site" description="Charge relay system" evidence="6">
    <location>
        <position position="210"/>
    </location>
</feature>
<dbReference type="Pfam" id="PF17676">
    <property type="entry name" value="Peptidase_S66C"/>
    <property type="match status" value="1"/>
</dbReference>
<dbReference type="Gene3D" id="3.40.50.10740">
    <property type="entry name" value="Class I glutamine amidotransferase-like"/>
    <property type="match status" value="1"/>
</dbReference>
<dbReference type="GO" id="GO:0008236">
    <property type="term" value="F:serine-type peptidase activity"/>
    <property type="evidence" value="ECO:0007669"/>
    <property type="project" value="UniProtKB-KW"/>
</dbReference>
<dbReference type="InterPro" id="IPR029062">
    <property type="entry name" value="Class_I_gatase-like"/>
</dbReference>
<feature type="domain" description="LD-carboxypeptidase N-terminal" evidence="7">
    <location>
        <begin position="16"/>
        <end position="131"/>
    </location>
</feature>
<evidence type="ECO:0000256" key="4">
    <source>
        <dbReference type="ARBA" id="ARBA00022801"/>
    </source>
</evidence>
<dbReference type="PANTHER" id="PTHR30237:SF2">
    <property type="entry name" value="MUREIN TETRAPEPTIDE CARBOXYPEPTIDASE"/>
    <property type="match status" value="1"/>
</dbReference>
<keyword evidence="3" id="KW-0645">Protease</keyword>
<feature type="active site" description="Nucleophile" evidence="6">
    <location>
        <position position="111"/>
    </location>
</feature>
<evidence type="ECO:0000313" key="9">
    <source>
        <dbReference type="EMBL" id="MCA9727055.1"/>
    </source>
</evidence>